<keyword evidence="3" id="KW-0547">Nucleotide-binding</keyword>
<dbReference type="SUPFAM" id="SSF53623">
    <property type="entry name" value="MurD-like peptide ligases, catalytic domain"/>
    <property type="match status" value="1"/>
</dbReference>
<dbReference type="Pfam" id="PF01225">
    <property type="entry name" value="Mur_ligase"/>
    <property type="match status" value="1"/>
</dbReference>
<dbReference type="Gene3D" id="3.40.50.720">
    <property type="entry name" value="NAD(P)-binding Rossmann-like Domain"/>
    <property type="match status" value="1"/>
</dbReference>
<dbReference type="GO" id="GO:0071555">
    <property type="term" value="P:cell wall organization"/>
    <property type="evidence" value="ECO:0007669"/>
    <property type="project" value="UniProtKB-KW"/>
</dbReference>
<feature type="domain" description="Mur ligase C-terminal" evidence="10">
    <location>
        <begin position="315"/>
        <end position="443"/>
    </location>
</feature>
<dbReference type="Gene3D" id="3.40.1190.10">
    <property type="entry name" value="Mur-like, catalytic domain"/>
    <property type="match status" value="1"/>
</dbReference>
<evidence type="ECO:0000256" key="8">
    <source>
        <dbReference type="ARBA" id="ARBA00023316"/>
    </source>
</evidence>
<protein>
    <submittedName>
        <fullName evidence="12">Peptidoglycan synthetase</fullName>
    </submittedName>
</protein>
<evidence type="ECO:0000259" key="11">
    <source>
        <dbReference type="Pfam" id="PF08245"/>
    </source>
</evidence>
<dbReference type="OrthoDB" id="9804126at2"/>
<proteinExistence type="predicted"/>
<dbReference type="InterPro" id="IPR036615">
    <property type="entry name" value="Mur_ligase_C_dom_sf"/>
</dbReference>
<dbReference type="RefSeq" id="WP_147920858.1">
    <property type="nucleotide sequence ID" value="NZ_VRTY01000016.1"/>
</dbReference>
<sequence length="462" mass="52408">MERKEFMFIHLIAMGGSIMHNLALALHDKGLKVTGSDDEIFEPAKSRLAEASILPPQEGWYPEKLEAKPDAVILGMHARPDNPELLRAQELGIPIFSFPEFIYEQSKDKQRIVIGGSHGKTSITSIIMHVLRHLNRKFDYAVGAQLEGFNRMVKLTEDAPVIIIEGDEYLSDPIKRVPKFHLYHHHIGVISGISWDHINVFPTQEIYREQFRIFAEMTPKAGALIYDRDDEQAQLVSIPRNPETVDYIGYGVHEYTIRNGKTILQTKKEGDVEIQLFGEHNLRNISAAKEVCKKLGIKAHDFYEALKTFKGAAKRLEKIGENNQTVIFRDFAHAPSKVKATTEAVKQQFPQRRLVACLELHTFSSLNKEFLPQYQAALDKADTPIVYFNPDTIAHKQMQLLTEDEIKAGFGNNRIKVFTDSEALQQELENLNFTNTNLLLMSSGTFNNLNLEALSKAILQLS</sequence>
<name>A0A5C8K8I0_9BACT</name>
<reference evidence="12 13" key="1">
    <citation type="submission" date="2019-08" db="EMBL/GenBank/DDBJ databases">
        <authorList>
            <person name="Shi S."/>
        </authorList>
    </citation>
    <scope>NUCLEOTIDE SEQUENCE [LARGE SCALE GENOMIC DNA]</scope>
    <source>
        <strain evidence="12 13">GY10130</strain>
    </source>
</reference>
<feature type="domain" description="Mur ligase central" evidence="11">
    <location>
        <begin position="114"/>
        <end position="288"/>
    </location>
</feature>
<dbReference type="InterPro" id="IPR004101">
    <property type="entry name" value="Mur_ligase_C"/>
</dbReference>
<dbReference type="Pfam" id="PF08245">
    <property type="entry name" value="Mur_ligase_M"/>
    <property type="match status" value="1"/>
</dbReference>
<evidence type="ECO:0000256" key="4">
    <source>
        <dbReference type="ARBA" id="ARBA00022840"/>
    </source>
</evidence>
<evidence type="ECO:0000256" key="5">
    <source>
        <dbReference type="ARBA" id="ARBA00022960"/>
    </source>
</evidence>
<keyword evidence="8" id="KW-0961">Cell wall biogenesis/degradation</keyword>
<dbReference type="GO" id="GO:0051301">
    <property type="term" value="P:cell division"/>
    <property type="evidence" value="ECO:0007669"/>
    <property type="project" value="UniProtKB-KW"/>
</dbReference>
<accession>A0A5C8K8I0</accession>
<evidence type="ECO:0000259" key="10">
    <source>
        <dbReference type="Pfam" id="PF02875"/>
    </source>
</evidence>
<keyword evidence="2" id="KW-0132">Cell division</keyword>
<dbReference type="InterPro" id="IPR013221">
    <property type="entry name" value="Mur_ligase_cen"/>
</dbReference>
<keyword evidence="5" id="KW-0133">Cell shape</keyword>
<dbReference type="AlphaFoldDB" id="A0A5C8K8I0"/>
<keyword evidence="7" id="KW-0131">Cell cycle</keyword>
<dbReference type="EMBL" id="VRTY01000016">
    <property type="protein sequence ID" value="TXK49670.1"/>
    <property type="molecule type" value="Genomic_DNA"/>
</dbReference>
<evidence type="ECO:0000256" key="3">
    <source>
        <dbReference type="ARBA" id="ARBA00022741"/>
    </source>
</evidence>
<organism evidence="12 13">
    <name type="scientific">Pontibacter qinzhouensis</name>
    <dbReference type="NCBI Taxonomy" id="2603253"/>
    <lineage>
        <taxon>Bacteria</taxon>
        <taxon>Pseudomonadati</taxon>
        <taxon>Bacteroidota</taxon>
        <taxon>Cytophagia</taxon>
        <taxon>Cytophagales</taxon>
        <taxon>Hymenobacteraceae</taxon>
        <taxon>Pontibacter</taxon>
    </lineage>
</organism>
<dbReference type="Pfam" id="PF02875">
    <property type="entry name" value="Mur_ligase_C"/>
    <property type="match status" value="1"/>
</dbReference>
<dbReference type="PANTHER" id="PTHR43445">
    <property type="entry name" value="UDP-N-ACETYLMURAMATE--L-ALANINE LIGASE-RELATED"/>
    <property type="match status" value="1"/>
</dbReference>
<gene>
    <name evidence="12" type="ORF">FVR03_06145</name>
</gene>
<dbReference type="GO" id="GO:0005524">
    <property type="term" value="F:ATP binding"/>
    <property type="evidence" value="ECO:0007669"/>
    <property type="project" value="UniProtKB-KW"/>
</dbReference>
<evidence type="ECO:0000313" key="12">
    <source>
        <dbReference type="EMBL" id="TXK49670.1"/>
    </source>
</evidence>
<comment type="caution">
    <text evidence="12">The sequence shown here is derived from an EMBL/GenBank/DDBJ whole genome shotgun (WGS) entry which is preliminary data.</text>
</comment>
<evidence type="ECO:0000256" key="6">
    <source>
        <dbReference type="ARBA" id="ARBA00022984"/>
    </source>
</evidence>
<evidence type="ECO:0000256" key="1">
    <source>
        <dbReference type="ARBA" id="ARBA00022598"/>
    </source>
</evidence>
<dbReference type="GO" id="GO:0008360">
    <property type="term" value="P:regulation of cell shape"/>
    <property type="evidence" value="ECO:0007669"/>
    <property type="project" value="UniProtKB-KW"/>
</dbReference>
<dbReference type="GO" id="GO:0016881">
    <property type="term" value="F:acid-amino acid ligase activity"/>
    <property type="evidence" value="ECO:0007669"/>
    <property type="project" value="InterPro"/>
</dbReference>
<feature type="domain" description="Mur ligase N-terminal catalytic" evidence="9">
    <location>
        <begin position="9"/>
        <end position="107"/>
    </location>
</feature>
<dbReference type="GO" id="GO:0009252">
    <property type="term" value="P:peptidoglycan biosynthetic process"/>
    <property type="evidence" value="ECO:0007669"/>
    <property type="project" value="UniProtKB-KW"/>
</dbReference>
<dbReference type="InterPro" id="IPR036565">
    <property type="entry name" value="Mur-like_cat_sf"/>
</dbReference>
<dbReference type="Proteomes" id="UP000321926">
    <property type="component" value="Unassembled WGS sequence"/>
</dbReference>
<keyword evidence="4" id="KW-0067">ATP-binding</keyword>
<evidence type="ECO:0000259" key="9">
    <source>
        <dbReference type="Pfam" id="PF01225"/>
    </source>
</evidence>
<dbReference type="InterPro" id="IPR000713">
    <property type="entry name" value="Mur_ligase_N"/>
</dbReference>
<evidence type="ECO:0000256" key="7">
    <source>
        <dbReference type="ARBA" id="ARBA00023306"/>
    </source>
</evidence>
<evidence type="ECO:0000313" key="13">
    <source>
        <dbReference type="Proteomes" id="UP000321926"/>
    </source>
</evidence>
<keyword evidence="13" id="KW-1185">Reference proteome</keyword>
<keyword evidence="1" id="KW-0436">Ligase</keyword>
<dbReference type="Gene3D" id="3.90.190.20">
    <property type="entry name" value="Mur ligase, C-terminal domain"/>
    <property type="match status" value="1"/>
</dbReference>
<dbReference type="SUPFAM" id="SSF53244">
    <property type="entry name" value="MurD-like peptide ligases, peptide-binding domain"/>
    <property type="match status" value="1"/>
</dbReference>
<dbReference type="PANTHER" id="PTHR43445:SF5">
    <property type="entry name" value="UDP-N-ACETYLMURAMATE--L-ALANYL-GAMMA-D-GLUTAMYL-MESO-2,6-DIAMINOHEPTANDIOATE LIGASE"/>
    <property type="match status" value="1"/>
</dbReference>
<dbReference type="SUPFAM" id="SSF51984">
    <property type="entry name" value="MurCD N-terminal domain"/>
    <property type="match status" value="1"/>
</dbReference>
<dbReference type="InterPro" id="IPR050061">
    <property type="entry name" value="MurCDEF_pg_biosynth"/>
</dbReference>
<evidence type="ECO:0000256" key="2">
    <source>
        <dbReference type="ARBA" id="ARBA00022618"/>
    </source>
</evidence>
<keyword evidence="6" id="KW-0573">Peptidoglycan synthesis</keyword>